<gene>
    <name evidence="2" type="ORF">ADK75_14110</name>
</gene>
<reference evidence="3" key="1">
    <citation type="submission" date="2015-07" db="EMBL/GenBank/DDBJ databases">
        <authorList>
            <consortium name="Consortium for Microbial Forensics and Genomics (microFORGE)"/>
            <person name="Knight B.M."/>
            <person name="Roberts D.P."/>
            <person name="Lin D."/>
            <person name="Hari K."/>
            <person name="Fletcher J."/>
            <person name="Melcher U."/>
            <person name="Blagden T."/>
            <person name="Winegar R.A."/>
        </authorList>
    </citation>
    <scope>NUCLEOTIDE SEQUENCE [LARGE SCALE GENOMIC DNA]</scope>
    <source>
        <strain evidence="3">NRRL B-1447</strain>
    </source>
</reference>
<keyword evidence="1" id="KW-0472">Membrane</keyword>
<feature type="transmembrane region" description="Helical" evidence="1">
    <location>
        <begin position="318"/>
        <end position="339"/>
    </location>
</feature>
<dbReference type="Proteomes" id="UP000037084">
    <property type="component" value="Unassembled WGS sequence"/>
</dbReference>
<evidence type="ECO:0000256" key="1">
    <source>
        <dbReference type="SAM" id="Phobius"/>
    </source>
</evidence>
<feature type="transmembrane region" description="Helical" evidence="1">
    <location>
        <begin position="12"/>
        <end position="32"/>
    </location>
</feature>
<protein>
    <submittedName>
        <fullName evidence="2">Transporter</fullName>
    </submittedName>
</protein>
<proteinExistence type="predicted"/>
<comment type="caution">
    <text evidence="2">The sequence shown here is derived from an EMBL/GenBank/DDBJ whole genome shotgun (WGS) entry which is preliminary data.</text>
</comment>
<evidence type="ECO:0000313" key="2">
    <source>
        <dbReference type="EMBL" id="KOG54488.1"/>
    </source>
</evidence>
<keyword evidence="1" id="KW-0812">Transmembrane</keyword>
<dbReference type="Pfam" id="PF12679">
    <property type="entry name" value="ABC2_membrane_2"/>
    <property type="match status" value="1"/>
</dbReference>
<dbReference type="PATRIC" id="fig|1961.12.peg.3265"/>
<feature type="transmembrane region" description="Helical" evidence="1">
    <location>
        <begin position="109"/>
        <end position="136"/>
    </location>
</feature>
<feature type="transmembrane region" description="Helical" evidence="1">
    <location>
        <begin position="184"/>
        <end position="202"/>
    </location>
</feature>
<dbReference type="GO" id="GO:0005886">
    <property type="term" value="C:plasma membrane"/>
    <property type="evidence" value="ECO:0007669"/>
    <property type="project" value="UniProtKB-SubCell"/>
</dbReference>
<evidence type="ECO:0000313" key="3">
    <source>
        <dbReference type="Proteomes" id="UP000037084"/>
    </source>
</evidence>
<dbReference type="AlphaFoldDB" id="A0A0L8MVS6"/>
<organism evidence="2 3">
    <name type="scientific">Streptomyces virginiae</name>
    <name type="common">Streptomyces cinnamonensis</name>
    <dbReference type="NCBI Taxonomy" id="1961"/>
    <lineage>
        <taxon>Bacteria</taxon>
        <taxon>Bacillati</taxon>
        <taxon>Actinomycetota</taxon>
        <taxon>Actinomycetes</taxon>
        <taxon>Kitasatosporales</taxon>
        <taxon>Streptomycetaceae</taxon>
        <taxon>Streptomyces</taxon>
    </lineage>
</organism>
<dbReference type="EMBL" id="LGUV01000144">
    <property type="protein sequence ID" value="KOG54488.1"/>
    <property type="molecule type" value="Genomic_DNA"/>
</dbReference>
<dbReference type="RefSeq" id="WP_030385515.1">
    <property type="nucleotide sequence ID" value="NZ_LGUV01000144.1"/>
</dbReference>
<accession>A0A0L8MVS6</accession>
<name>A0A0L8MVS6_STRVG</name>
<keyword evidence="1" id="KW-1133">Transmembrane helix</keyword>
<feature type="transmembrane region" description="Helical" evidence="1">
    <location>
        <begin position="156"/>
        <end position="177"/>
    </location>
</feature>
<feature type="transmembrane region" description="Helical" evidence="1">
    <location>
        <begin position="63"/>
        <end position="88"/>
    </location>
</feature>
<dbReference type="GO" id="GO:0140359">
    <property type="term" value="F:ABC-type transporter activity"/>
    <property type="evidence" value="ECO:0007669"/>
    <property type="project" value="InterPro"/>
</dbReference>
<sequence>MIWLTWRQYRVQTLAALAALAAIAIFLVVTGLQMRDVYDSTVAGCRSDCESAKNALVVEYQTLTYYVTSLLLAAPGIIGIFWGAPLIARELETGTHRLVWNQSITRGRWLLVKLGAVGLIAVAVTGLLSLLVTWWASPIDRVNLDRFTPLMFSGRAIVPLGYAAFAFTLGACAGLLIRRTVPAMAATLVAFLAVQILVPFAIRPHFVASEHTDVALSSLVMAPVGGGEESGAPQDAWNGNHIQLKGSGDDAHLRVGVLRPGVWVVSEPGAVLDSSGREVRGAEGCAERERDPFECFTTSKHHIAVDYQPADRYWTFQWIETGIFLALSGLLAGFCTWWLRRRTA</sequence>
<dbReference type="OrthoDB" id="3579673at2"/>